<dbReference type="Gene3D" id="1.25.40.570">
    <property type="match status" value="1"/>
</dbReference>
<gene>
    <name evidence="4" type="ORF">G7K_4696-t1</name>
</gene>
<dbReference type="SMART" id="SM00753">
    <property type="entry name" value="PAM"/>
    <property type="match status" value="1"/>
</dbReference>
<dbReference type="STRING" id="698492.A0A0E9NL12"/>
<dbReference type="Pfam" id="PF18055">
    <property type="entry name" value="RPN6_N"/>
    <property type="match status" value="1"/>
</dbReference>
<evidence type="ECO:0000313" key="4">
    <source>
        <dbReference type="EMBL" id="GAO50572.1"/>
    </source>
</evidence>
<dbReference type="InterPro" id="IPR050871">
    <property type="entry name" value="26S_Proteasome/COP9_Components"/>
</dbReference>
<dbReference type="RefSeq" id="XP_019025933.1">
    <property type="nucleotide sequence ID" value="XM_019171657.1"/>
</dbReference>
<keyword evidence="2" id="KW-0647">Proteasome</keyword>
<dbReference type="PROSITE" id="PS50250">
    <property type="entry name" value="PCI"/>
    <property type="match status" value="1"/>
</dbReference>
<dbReference type="InterPro" id="IPR000717">
    <property type="entry name" value="PCI_dom"/>
</dbReference>
<organism evidence="4 5">
    <name type="scientific">Saitoella complicata (strain BCRC 22490 / CBS 7301 / JCM 7358 / NBRC 10748 / NRRL Y-17804)</name>
    <dbReference type="NCBI Taxonomy" id="698492"/>
    <lineage>
        <taxon>Eukaryota</taxon>
        <taxon>Fungi</taxon>
        <taxon>Dikarya</taxon>
        <taxon>Ascomycota</taxon>
        <taxon>Taphrinomycotina</taxon>
        <taxon>Taphrinomycotina incertae sedis</taxon>
        <taxon>Saitoella</taxon>
    </lineage>
</organism>
<dbReference type="InterPro" id="IPR040780">
    <property type="entry name" value="Rpn6_C_helix"/>
</dbReference>
<reference evidence="4 5" key="1">
    <citation type="journal article" date="2011" name="J. Gen. Appl. Microbiol.">
        <title>Draft genome sequencing of the enigmatic yeast Saitoella complicata.</title>
        <authorList>
            <person name="Nishida H."/>
            <person name="Hamamoto M."/>
            <person name="Sugiyama J."/>
        </authorList>
    </citation>
    <scope>NUCLEOTIDE SEQUENCE [LARGE SCALE GENOMIC DNA]</scope>
    <source>
        <strain evidence="4 5">NRRL Y-17804</strain>
    </source>
</reference>
<reference evidence="4 5" key="2">
    <citation type="journal article" date="2014" name="J. Gen. Appl. Microbiol.">
        <title>The early diverging ascomycetous budding yeast Saitoella complicata has three histone deacetylases belonging to the Clr6, Hos2, and Rpd3 lineages.</title>
        <authorList>
            <person name="Nishida H."/>
            <person name="Matsumoto T."/>
            <person name="Kondo S."/>
            <person name="Hamamoto M."/>
            <person name="Yoshikawa H."/>
        </authorList>
    </citation>
    <scope>NUCLEOTIDE SEQUENCE [LARGE SCALE GENOMIC DNA]</scope>
    <source>
        <strain evidence="4 5">NRRL Y-17804</strain>
    </source>
</reference>
<dbReference type="SUPFAM" id="SSF46785">
    <property type="entry name" value="Winged helix' DNA-binding domain"/>
    <property type="match status" value="1"/>
</dbReference>
<dbReference type="OrthoDB" id="1418352at2759"/>
<dbReference type="InterPro" id="IPR040773">
    <property type="entry name" value="Rpn6_N"/>
</dbReference>
<reference evidence="4 5" key="3">
    <citation type="journal article" date="2015" name="Genome Announc.">
        <title>Draft Genome Sequence of the Archiascomycetous Yeast Saitoella complicata.</title>
        <authorList>
            <person name="Yamauchi K."/>
            <person name="Kondo S."/>
            <person name="Hamamoto M."/>
            <person name="Takahashi Y."/>
            <person name="Ogura Y."/>
            <person name="Hayashi T."/>
            <person name="Nishida H."/>
        </authorList>
    </citation>
    <scope>NUCLEOTIDE SEQUENCE [LARGE SCALE GENOMIC DNA]</scope>
    <source>
        <strain evidence="4 5">NRRL Y-17804</strain>
    </source>
</reference>
<dbReference type="SMART" id="SM00088">
    <property type="entry name" value="PINT"/>
    <property type="match status" value="1"/>
</dbReference>
<dbReference type="OMA" id="ESKIYHA"/>
<keyword evidence="5" id="KW-1185">Reference proteome</keyword>
<dbReference type="InterPro" id="IPR036390">
    <property type="entry name" value="WH_DNA-bd_sf"/>
</dbReference>
<dbReference type="AlphaFoldDB" id="A0A0E9NL12"/>
<feature type="domain" description="PCI" evidence="3">
    <location>
        <begin position="230"/>
        <end position="404"/>
    </location>
</feature>
<comment type="similarity">
    <text evidence="1">Belongs to the proteasome subunit S9 family.</text>
</comment>
<evidence type="ECO:0000256" key="1">
    <source>
        <dbReference type="ARBA" id="ARBA00007454"/>
    </source>
</evidence>
<evidence type="ECO:0000256" key="2">
    <source>
        <dbReference type="ARBA" id="ARBA00022942"/>
    </source>
</evidence>
<dbReference type="Pfam" id="PF18503">
    <property type="entry name" value="RPN6_C_helix"/>
    <property type="match status" value="1"/>
</dbReference>
<name>A0A0E9NL12_SAICN</name>
<sequence length="434" mass="48605">MVDATSQLQQAKDAHKKGDLHSAEQGYVAILSTELGNTNDTVVREQEDALLGLGELYRDQKNIDALADLVRKSRTFMSSFAKAKSAKIIRTLIDDFNPIPSATPVQISITKECIEWALNDKRIFLRQTLEAKLIGLYLENAQFQDALKLIETLLRELKKLDDKAMLVEVHLLESRVLSALRNLAKSRAALTAARTNANSIYCPPLLQAGLDMQSGILHADDRDFKTGYSYFFEALEGYAGINSPSASNKEAAVDTYGDAVRALKYMLLCKIMMSETDDLGVVIGSKMAQKYVGREVEAMKAVAVAHQKKSLAEFEKALSNYKSELQTDPIIRQHFTALYDSLLESNLLRILQPFSRVEISYIAETIQLSQQQVENKLSQMILDKVLKGVLDQGSGCVEIFEEQEKEVLYNQAVETMKHLGDVVDLLYEKARKLR</sequence>
<dbReference type="PANTHER" id="PTHR10678">
    <property type="entry name" value="26S PROTEASOME NON-ATPASE REGULATORY SUBUNIT 11/COP9 SIGNALOSOME COMPLEX SUBUNIT 2"/>
    <property type="match status" value="1"/>
</dbReference>
<evidence type="ECO:0000259" key="3">
    <source>
        <dbReference type="PROSITE" id="PS50250"/>
    </source>
</evidence>
<proteinExistence type="inferred from homology"/>
<protein>
    <recommendedName>
        <fullName evidence="3">PCI domain-containing protein</fullName>
    </recommendedName>
</protein>
<comment type="caution">
    <text evidence="4">The sequence shown here is derived from an EMBL/GenBank/DDBJ whole genome shotgun (WGS) entry which is preliminary data.</text>
</comment>
<dbReference type="Proteomes" id="UP000033140">
    <property type="component" value="Unassembled WGS sequence"/>
</dbReference>
<accession>A0A0E9NL12</accession>
<dbReference type="GO" id="GO:0000502">
    <property type="term" value="C:proteasome complex"/>
    <property type="evidence" value="ECO:0007669"/>
    <property type="project" value="UniProtKB-KW"/>
</dbReference>
<dbReference type="EMBL" id="BACD03000034">
    <property type="protein sequence ID" value="GAO50572.1"/>
    <property type="molecule type" value="Genomic_DNA"/>
</dbReference>
<evidence type="ECO:0000313" key="5">
    <source>
        <dbReference type="Proteomes" id="UP000033140"/>
    </source>
</evidence>
<dbReference type="Pfam" id="PF01399">
    <property type="entry name" value="PCI"/>
    <property type="match status" value="1"/>
</dbReference>